<dbReference type="Proteomes" id="UP001379235">
    <property type="component" value="Unassembled WGS sequence"/>
</dbReference>
<accession>A0ABU8S4A7</accession>
<keyword evidence="2" id="KW-1185">Reference proteome</keyword>
<comment type="caution">
    <text evidence="1">The sequence shown here is derived from an EMBL/GenBank/DDBJ whole genome shotgun (WGS) entry which is preliminary data.</text>
</comment>
<proteinExistence type="predicted"/>
<name>A0ABU8S4A7_9SPHN</name>
<dbReference type="RefSeq" id="WP_339964246.1">
    <property type="nucleotide sequence ID" value="NZ_JBBHJY010000001.1"/>
</dbReference>
<dbReference type="Gene3D" id="1.10.1200.10">
    <property type="entry name" value="ACP-like"/>
    <property type="match status" value="1"/>
</dbReference>
<gene>
    <name evidence="1" type="ORF">WG900_01805</name>
</gene>
<evidence type="ECO:0000313" key="1">
    <source>
        <dbReference type="EMBL" id="MEJ6008645.1"/>
    </source>
</evidence>
<evidence type="ECO:0000313" key="2">
    <source>
        <dbReference type="Proteomes" id="UP001379235"/>
    </source>
</evidence>
<dbReference type="InterPro" id="IPR036736">
    <property type="entry name" value="ACP-like_sf"/>
</dbReference>
<reference evidence="1 2" key="1">
    <citation type="submission" date="2024-03" db="EMBL/GenBank/DDBJ databases">
        <authorList>
            <person name="Jo J.-H."/>
        </authorList>
    </citation>
    <scope>NUCLEOTIDE SEQUENCE [LARGE SCALE GENOMIC DNA]</scope>
    <source>
        <strain evidence="1 2">AS3R-12</strain>
    </source>
</reference>
<sequence length="88" mass="9494">MTPSQDIIVQVIGRAQQCGCPKAGAIEPHSVLAGDLGWTPIDLHFLAFDLEEGFGIEFATDEELSWRTVADICRAIEARLNPKTAVAA</sequence>
<organism evidence="1 2">
    <name type="scientific">Novosphingobium aquae</name>
    <dbReference type="NCBI Taxonomy" id="3133435"/>
    <lineage>
        <taxon>Bacteria</taxon>
        <taxon>Pseudomonadati</taxon>
        <taxon>Pseudomonadota</taxon>
        <taxon>Alphaproteobacteria</taxon>
        <taxon>Sphingomonadales</taxon>
        <taxon>Sphingomonadaceae</taxon>
        <taxon>Novosphingobium</taxon>
    </lineage>
</organism>
<protein>
    <submittedName>
        <fullName evidence="1">Acyl carrier protein</fullName>
    </submittedName>
</protein>
<dbReference type="SUPFAM" id="SSF47336">
    <property type="entry name" value="ACP-like"/>
    <property type="match status" value="1"/>
</dbReference>
<dbReference type="EMBL" id="JBBHJY010000001">
    <property type="protein sequence ID" value="MEJ6008645.1"/>
    <property type="molecule type" value="Genomic_DNA"/>
</dbReference>